<proteinExistence type="inferred from homology"/>
<evidence type="ECO:0000256" key="6">
    <source>
        <dbReference type="ARBA" id="ARBA00022475"/>
    </source>
</evidence>
<name>A0A4R1YUH4_9RHOB</name>
<keyword evidence="11 12" id="KW-0472">Membrane</keyword>
<evidence type="ECO:0000256" key="9">
    <source>
        <dbReference type="ARBA" id="ARBA00022748"/>
    </source>
</evidence>
<evidence type="ECO:0000256" key="10">
    <source>
        <dbReference type="ARBA" id="ARBA00022989"/>
    </source>
</evidence>
<evidence type="ECO:0000256" key="4">
    <source>
        <dbReference type="ARBA" id="ARBA00016461"/>
    </source>
</evidence>
<accession>A0A4R1YUH4</accession>
<evidence type="ECO:0000256" key="12">
    <source>
        <dbReference type="RuleBase" id="RU363101"/>
    </source>
</evidence>
<protein>
    <recommendedName>
        <fullName evidence="4 12">Heme exporter protein D</fullName>
    </recommendedName>
</protein>
<evidence type="ECO:0000256" key="11">
    <source>
        <dbReference type="ARBA" id="ARBA00023136"/>
    </source>
</evidence>
<keyword evidence="6 12" id="KW-1003">Cell membrane</keyword>
<evidence type="ECO:0000313" key="14">
    <source>
        <dbReference type="Proteomes" id="UP000295277"/>
    </source>
</evidence>
<reference evidence="13 14" key="1">
    <citation type="submission" date="2019-03" db="EMBL/GenBank/DDBJ databases">
        <title>Genomic Encyclopedia of Type Strains, Phase IV (KMG-IV): sequencing the most valuable type-strain genomes for metagenomic binning, comparative biology and taxonomic classification.</title>
        <authorList>
            <person name="Goeker M."/>
        </authorList>
    </citation>
    <scope>NUCLEOTIDE SEQUENCE [LARGE SCALE GENOMIC DNA]</scope>
    <source>
        <strain evidence="13 14">DSM 21153</strain>
    </source>
</reference>
<evidence type="ECO:0000256" key="7">
    <source>
        <dbReference type="ARBA" id="ARBA00022519"/>
    </source>
</evidence>
<dbReference type="GO" id="GO:0015886">
    <property type="term" value="P:heme transport"/>
    <property type="evidence" value="ECO:0007669"/>
    <property type="project" value="InterPro"/>
</dbReference>
<evidence type="ECO:0000256" key="3">
    <source>
        <dbReference type="ARBA" id="ARBA00008741"/>
    </source>
</evidence>
<keyword evidence="7 12" id="KW-0997">Cell inner membrane</keyword>
<dbReference type="NCBIfam" id="TIGR03141">
    <property type="entry name" value="cytochro_ccmD"/>
    <property type="match status" value="1"/>
</dbReference>
<keyword evidence="8 12" id="KW-0812">Transmembrane</keyword>
<comment type="similarity">
    <text evidence="3 12">Belongs to the CcmD/CycX/HelD family.</text>
</comment>
<evidence type="ECO:0000256" key="2">
    <source>
        <dbReference type="ARBA" id="ARBA00004377"/>
    </source>
</evidence>
<evidence type="ECO:0000256" key="1">
    <source>
        <dbReference type="ARBA" id="ARBA00002442"/>
    </source>
</evidence>
<evidence type="ECO:0000313" key="13">
    <source>
        <dbReference type="EMBL" id="TCM84739.1"/>
    </source>
</evidence>
<dbReference type="GO" id="GO:0005886">
    <property type="term" value="C:plasma membrane"/>
    <property type="evidence" value="ECO:0007669"/>
    <property type="project" value="UniProtKB-SubCell"/>
</dbReference>
<gene>
    <name evidence="13" type="ORF">EV216_11055</name>
</gene>
<dbReference type="Pfam" id="PF04995">
    <property type="entry name" value="CcmD"/>
    <property type="match status" value="1"/>
</dbReference>
<sequence length="52" mass="5702">MIPDLGKYAGAVLSSYAISLALLAVLVVLSLWRAARVRRQLEEVESRRTSDG</sequence>
<comment type="subcellular location">
    <subcellularLocation>
        <location evidence="2 12">Cell inner membrane</location>
        <topology evidence="2 12">Single-pass membrane protein</topology>
    </subcellularLocation>
</comment>
<dbReference type="AlphaFoldDB" id="A0A4R1YUH4"/>
<evidence type="ECO:0000256" key="5">
    <source>
        <dbReference type="ARBA" id="ARBA00022448"/>
    </source>
</evidence>
<dbReference type="Proteomes" id="UP000295277">
    <property type="component" value="Unassembled WGS sequence"/>
</dbReference>
<keyword evidence="9 12" id="KW-0201">Cytochrome c-type biogenesis</keyword>
<dbReference type="RefSeq" id="WP_132694614.1">
    <property type="nucleotide sequence ID" value="NZ_SLVM01000010.1"/>
</dbReference>
<keyword evidence="5 12" id="KW-0813">Transport</keyword>
<evidence type="ECO:0000256" key="8">
    <source>
        <dbReference type="ARBA" id="ARBA00022692"/>
    </source>
</evidence>
<keyword evidence="10 12" id="KW-1133">Transmembrane helix</keyword>
<dbReference type="InterPro" id="IPR007078">
    <property type="entry name" value="Haem_export_protD_CcmD"/>
</dbReference>
<keyword evidence="14" id="KW-1185">Reference proteome</keyword>
<dbReference type="GO" id="GO:0017004">
    <property type="term" value="P:cytochrome complex assembly"/>
    <property type="evidence" value="ECO:0007669"/>
    <property type="project" value="UniProtKB-KW"/>
</dbReference>
<organism evidence="13 14">
    <name type="scientific">Rhodovulum steppense</name>
    <dbReference type="NCBI Taxonomy" id="540251"/>
    <lineage>
        <taxon>Bacteria</taxon>
        <taxon>Pseudomonadati</taxon>
        <taxon>Pseudomonadota</taxon>
        <taxon>Alphaproteobacteria</taxon>
        <taxon>Rhodobacterales</taxon>
        <taxon>Paracoccaceae</taxon>
        <taxon>Rhodovulum</taxon>
    </lineage>
</organism>
<comment type="function">
    <text evidence="1 12">Required for the export of heme to the periplasm for the biogenesis of c-type cytochromes.</text>
</comment>
<feature type="transmembrane region" description="Helical" evidence="12">
    <location>
        <begin position="12"/>
        <end position="32"/>
    </location>
</feature>
<comment type="caution">
    <text evidence="13">The sequence shown here is derived from an EMBL/GenBank/DDBJ whole genome shotgun (WGS) entry which is preliminary data.</text>
</comment>
<dbReference type="EMBL" id="SLVM01000010">
    <property type="protein sequence ID" value="TCM84739.1"/>
    <property type="molecule type" value="Genomic_DNA"/>
</dbReference>